<dbReference type="AlphaFoldDB" id="A0AAE1KMV1"/>
<sequence length="117" mass="12858">MTKSDPLVESVELIESTPHYARIRHPDGRESTVSTRDLAEPGVCHSPPVTVAEPPFAPSPITPNLEPVSSERSESRVTLQPSEAPPEDSSSRVTSPPTVQPLRRSTREKKPVLRYPL</sequence>
<organism evidence="2 4">
    <name type="scientific">Petrolisthes cinctipes</name>
    <name type="common">Flat porcelain crab</name>
    <dbReference type="NCBI Taxonomy" id="88211"/>
    <lineage>
        <taxon>Eukaryota</taxon>
        <taxon>Metazoa</taxon>
        <taxon>Ecdysozoa</taxon>
        <taxon>Arthropoda</taxon>
        <taxon>Crustacea</taxon>
        <taxon>Multicrustacea</taxon>
        <taxon>Malacostraca</taxon>
        <taxon>Eumalacostraca</taxon>
        <taxon>Eucarida</taxon>
        <taxon>Decapoda</taxon>
        <taxon>Pleocyemata</taxon>
        <taxon>Anomura</taxon>
        <taxon>Galatheoidea</taxon>
        <taxon>Porcellanidae</taxon>
        <taxon>Petrolisthes</taxon>
    </lineage>
</organism>
<dbReference type="Proteomes" id="UP001286313">
    <property type="component" value="Unassembled WGS sequence"/>
</dbReference>
<dbReference type="EMBL" id="JAWQEG010001608">
    <property type="protein sequence ID" value="KAK3877944.1"/>
    <property type="molecule type" value="Genomic_DNA"/>
</dbReference>
<evidence type="ECO:0000313" key="3">
    <source>
        <dbReference type="EMBL" id="KAK3880095.1"/>
    </source>
</evidence>
<keyword evidence="4" id="KW-1185">Reference proteome</keyword>
<accession>A0AAE1KMV1</accession>
<feature type="region of interest" description="Disordered" evidence="1">
    <location>
        <begin position="18"/>
        <end position="117"/>
    </location>
</feature>
<gene>
    <name evidence="3" type="ORF">Pcinc_015363</name>
    <name evidence="2" type="ORF">Pcinc_017412</name>
</gene>
<evidence type="ECO:0000313" key="4">
    <source>
        <dbReference type="Proteomes" id="UP001286313"/>
    </source>
</evidence>
<name>A0AAE1KMV1_PETCI</name>
<comment type="caution">
    <text evidence="2">The sequence shown here is derived from an EMBL/GenBank/DDBJ whole genome shotgun (WGS) entry which is preliminary data.</text>
</comment>
<evidence type="ECO:0000256" key="1">
    <source>
        <dbReference type="SAM" id="MobiDB-lite"/>
    </source>
</evidence>
<proteinExistence type="predicted"/>
<evidence type="ECO:0000313" key="2">
    <source>
        <dbReference type="EMBL" id="KAK3877944.1"/>
    </source>
</evidence>
<reference evidence="2" key="1">
    <citation type="submission" date="2023-10" db="EMBL/GenBank/DDBJ databases">
        <title>Genome assemblies of two species of porcelain crab, Petrolisthes cinctipes and Petrolisthes manimaculis (Anomura: Porcellanidae).</title>
        <authorList>
            <person name="Angst P."/>
        </authorList>
    </citation>
    <scope>NUCLEOTIDE SEQUENCE</scope>
    <source>
        <strain evidence="2">PB745_01</strain>
        <tissue evidence="2">Gill</tissue>
    </source>
</reference>
<protein>
    <submittedName>
        <fullName evidence="2">Uncharacterized protein</fullName>
    </submittedName>
</protein>
<dbReference type="EMBL" id="JAWQEG010001354">
    <property type="protein sequence ID" value="KAK3880095.1"/>
    <property type="molecule type" value="Genomic_DNA"/>
</dbReference>